<evidence type="ECO:0000313" key="1">
    <source>
        <dbReference type="EMBL" id="CAG8848148.1"/>
    </source>
</evidence>
<proteinExistence type="predicted"/>
<sequence>PLLNKLISKHPVIQLNDHHIVNISTKECTCLNFVWNKSFHDVCKHVHAARLFNDIENDKTILNAVKNDLVKYFYKKKCAALAEHKNLIIYSESTKIAFEEIFQIFSLQGNNIFFLYKYKTTEKDPFCPIELSERRTSNVGAPK</sequence>
<dbReference type="EMBL" id="CAJVQC010159455">
    <property type="protein sequence ID" value="CAG8848148.1"/>
    <property type="molecule type" value="Genomic_DNA"/>
</dbReference>
<name>A0ACA9SUF4_9GLOM</name>
<feature type="non-terminal residue" evidence="1">
    <location>
        <position position="1"/>
    </location>
</feature>
<reference evidence="1" key="1">
    <citation type="submission" date="2021-06" db="EMBL/GenBank/DDBJ databases">
        <authorList>
            <person name="Kallberg Y."/>
            <person name="Tangrot J."/>
            <person name="Rosling A."/>
        </authorList>
    </citation>
    <scope>NUCLEOTIDE SEQUENCE</scope>
    <source>
        <strain evidence="1">MA461A</strain>
    </source>
</reference>
<comment type="caution">
    <text evidence="1">The sequence shown here is derived from an EMBL/GenBank/DDBJ whole genome shotgun (WGS) entry which is preliminary data.</text>
</comment>
<feature type="non-terminal residue" evidence="1">
    <location>
        <position position="143"/>
    </location>
</feature>
<gene>
    <name evidence="1" type="ORF">RPERSI_LOCUS34974</name>
</gene>
<keyword evidence="2" id="KW-1185">Reference proteome</keyword>
<dbReference type="Proteomes" id="UP000789920">
    <property type="component" value="Unassembled WGS sequence"/>
</dbReference>
<evidence type="ECO:0000313" key="2">
    <source>
        <dbReference type="Proteomes" id="UP000789920"/>
    </source>
</evidence>
<organism evidence="1 2">
    <name type="scientific">Racocetra persica</name>
    <dbReference type="NCBI Taxonomy" id="160502"/>
    <lineage>
        <taxon>Eukaryota</taxon>
        <taxon>Fungi</taxon>
        <taxon>Fungi incertae sedis</taxon>
        <taxon>Mucoromycota</taxon>
        <taxon>Glomeromycotina</taxon>
        <taxon>Glomeromycetes</taxon>
        <taxon>Diversisporales</taxon>
        <taxon>Gigasporaceae</taxon>
        <taxon>Racocetra</taxon>
    </lineage>
</organism>
<accession>A0ACA9SUF4</accession>
<protein>
    <submittedName>
        <fullName evidence="1">6384_t:CDS:1</fullName>
    </submittedName>
</protein>